<name>A0ABN9S9F6_9DINO</name>
<proteinExistence type="predicted"/>
<organism evidence="1 2">
    <name type="scientific">Prorocentrum cordatum</name>
    <dbReference type="NCBI Taxonomy" id="2364126"/>
    <lineage>
        <taxon>Eukaryota</taxon>
        <taxon>Sar</taxon>
        <taxon>Alveolata</taxon>
        <taxon>Dinophyceae</taxon>
        <taxon>Prorocentrales</taxon>
        <taxon>Prorocentraceae</taxon>
        <taxon>Prorocentrum</taxon>
    </lineage>
</organism>
<feature type="non-terminal residue" evidence="1">
    <location>
        <position position="372"/>
    </location>
</feature>
<protein>
    <submittedName>
        <fullName evidence="1">Uncharacterized protein</fullName>
    </submittedName>
</protein>
<keyword evidence="2" id="KW-1185">Reference proteome</keyword>
<gene>
    <name evidence="1" type="ORF">PCOR1329_LOCUS27733</name>
</gene>
<evidence type="ECO:0000313" key="1">
    <source>
        <dbReference type="EMBL" id="CAK0828536.1"/>
    </source>
</evidence>
<reference evidence="1" key="1">
    <citation type="submission" date="2023-10" db="EMBL/GenBank/DDBJ databases">
        <authorList>
            <person name="Chen Y."/>
            <person name="Shah S."/>
            <person name="Dougan E. K."/>
            <person name="Thang M."/>
            <person name="Chan C."/>
        </authorList>
    </citation>
    <scope>NUCLEOTIDE SEQUENCE [LARGE SCALE GENOMIC DNA]</scope>
</reference>
<dbReference type="Proteomes" id="UP001189429">
    <property type="component" value="Unassembled WGS sequence"/>
</dbReference>
<dbReference type="EMBL" id="CAUYUJ010010091">
    <property type="protein sequence ID" value="CAK0828536.1"/>
    <property type="molecule type" value="Genomic_DNA"/>
</dbReference>
<comment type="caution">
    <text evidence="1">The sequence shown here is derived from an EMBL/GenBank/DDBJ whole genome shotgun (WGS) entry which is preliminary data.</text>
</comment>
<sequence>MSEECRLGKELNAKLASAAWQEHCNVSSAGEKITDGFVDAALTVYFRVLADDECRAIIMDAENTWGKRTPWDSVYKLEAIAKKCGQREQGVINLRWVLHGVTDLVTNGYQPASAFSARALSGKGMPNNEGMADLILHTMQVMKYGLASVLAPLNYDSEGKELVASYIGSHGKYRSVFGYEHEQLSRAWLHKHAKPLQELIKMFAGSGELVYGIDCDGPIKNAVRFNSSMEELFDRTEIKEALTRLIEQSHIHLGAVPESARQAPVEVPDDAENHSIALGFAMKKGDLGSLSDRLGEQTASMRDVLEKKWKILEKLACLPEDAKHALETIETAARQKVSDHVAIVVEGSTSQAMGNLISNTFVGGLRGDDHKK</sequence>
<accession>A0ABN9S9F6</accession>
<evidence type="ECO:0000313" key="2">
    <source>
        <dbReference type="Proteomes" id="UP001189429"/>
    </source>
</evidence>